<gene>
    <name evidence="2" type="ORF">P3G67_29425</name>
</gene>
<evidence type="ECO:0000313" key="2">
    <source>
        <dbReference type="EMBL" id="MDF3293259.1"/>
    </source>
</evidence>
<keyword evidence="1" id="KW-1133">Transmembrane helix</keyword>
<keyword evidence="1" id="KW-0812">Transmembrane</keyword>
<dbReference type="RefSeq" id="WP_276096198.1">
    <property type="nucleotide sequence ID" value="NZ_JARJBC010000024.1"/>
</dbReference>
<dbReference type="EMBL" id="JARJBC010000024">
    <property type="protein sequence ID" value="MDF3293259.1"/>
    <property type="molecule type" value="Genomic_DNA"/>
</dbReference>
<dbReference type="Proteomes" id="UP001216579">
    <property type="component" value="Unassembled WGS sequence"/>
</dbReference>
<proteinExistence type="predicted"/>
<evidence type="ECO:0000313" key="3">
    <source>
        <dbReference type="Proteomes" id="UP001216579"/>
    </source>
</evidence>
<comment type="caution">
    <text evidence="2">The sequence shown here is derived from an EMBL/GenBank/DDBJ whole genome shotgun (WGS) entry which is preliminary data.</text>
</comment>
<accession>A0ABT5ZUQ4</accession>
<evidence type="ECO:0000256" key="1">
    <source>
        <dbReference type="SAM" id="Phobius"/>
    </source>
</evidence>
<organism evidence="2 3">
    <name type="scientific">Streptomyces silvisoli</name>
    <dbReference type="NCBI Taxonomy" id="3034235"/>
    <lineage>
        <taxon>Bacteria</taxon>
        <taxon>Bacillati</taxon>
        <taxon>Actinomycetota</taxon>
        <taxon>Actinomycetes</taxon>
        <taxon>Kitasatosporales</taxon>
        <taxon>Streptomycetaceae</taxon>
        <taxon>Streptomyces</taxon>
    </lineage>
</organism>
<keyword evidence="3" id="KW-1185">Reference proteome</keyword>
<protein>
    <submittedName>
        <fullName evidence="2">Uncharacterized protein</fullName>
    </submittedName>
</protein>
<feature type="transmembrane region" description="Helical" evidence="1">
    <location>
        <begin position="20"/>
        <end position="43"/>
    </location>
</feature>
<keyword evidence="1" id="KW-0472">Membrane</keyword>
<name>A0ABT5ZUQ4_9ACTN</name>
<reference evidence="2 3" key="1">
    <citation type="submission" date="2023-03" db="EMBL/GenBank/DDBJ databases">
        <title>Draft genome sequence of Streptomyces sp. RB6PN23 isolated from peat swamp forest in Thailand.</title>
        <authorList>
            <person name="Klaysubun C."/>
            <person name="Duangmal K."/>
        </authorList>
    </citation>
    <scope>NUCLEOTIDE SEQUENCE [LARGE SCALE GENOMIC DNA]</scope>
    <source>
        <strain evidence="2 3">RB6PN23</strain>
    </source>
</reference>
<sequence length="86" mass="9314">MALHAVGDSPVCRLDPLSKLVFAVAVEVSAFALTVFLVQGFFYPDARRVLLELGPLRLKREGVLSATQTVVSSTRWKRPSGANSAK</sequence>